<evidence type="ECO:0000313" key="2">
    <source>
        <dbReference type="EMBL" id="KRS18132.1"/>
    </source>
</evidence>
<keyword evidence="1" id="KW-0472">Membrane</keyword>
<dbReference type="EMBL" id="CP031598">
    <property type="protein sequence ID" value="QEW27049.1"/>
    <property type="molecule type" value="Genomic_DNA"/>
</dbReference>
<reference evidence="3 5" key="2">
    <citation type="submission" date="2018-08" db="EMBL/GenBank/DDBJ databases">
        <title>Genetic Globetrotter - A new plasmid hitch-hiking vast phylogenetic and geographic distances.</title>
        <authorList>
            <person name="Vollmers J."/>
            <person name="Petersen J."/>
        </authorList>
    </citation>
    <scope>NUCLEOTIDE SEQUENCE [LARGE SCALE GENOMIC DNA]</scope>
    <source>
        <strain evidence="3 5">DSM 26383</strain>
    </source>
</reference>
<gene>
    <name evidence="3" type="ORF">RIdsm_02858</name>
    <name evidence="2" type="ORF">XM52_08210</name>
</gene>
<dbReference type="OrthoDB" id="5525128at2"/>
<evidence type="ECO:0000256" key="1">
    <source>
        <dbReference type="SAM" id="Phobius"/>
    </source>
</evidence>
<dbReference type="STRING" id="540747.SAMN04488031_101487"/>
<name>A0A0T5PAV7_9RHOB</name>
<dbReference type="EMBL" id="LAXI01000004">
    <property type="protein sequence ID" value="KRS18132.1"/>
    <property type="molecule type" value="Genomic_DNA"/>
</dbReference>
<organism evidence="2 4">
    <name type="scientific">Roseovarius indicus</name>
    <dbReference type="NCBI Taxonomy" id="540747"/>
    <lineage>
        <taxon>Bacteria</taxon>
        <taxon>Pseudomonadati</taxon>
        <taxon>Pseudomonadota</taxon>
        <taxon>Alphaproteobacteria</taxon>
        <taxon>Rhodobacterales</taxon>
        <taxon>Roseobacteraceae</taxon>
        <taxon>Roseovarius</taxon>
    </lineage>
</organism>
<sequence length="59" mass="6236">MLKYLHSFLRDESGVISTDWVMLTAGVVMLGVNATIAVHTGTVELSQVVSESVSVANGD</sequence>
<keyword evidence="1" id="KW-0812">Transmembrane</keyword>
<evidence type="ECO:0008006" key="6">
    <source>
        <dbReference type="Google" id="ProtNLM"/>
    </source>
</evidence>
<dbReference type="AlphaFoldDB" id="A0A0T5PAV7"/>
<dbReference type="KEGG" id="rid:RIdsm_02858"/>
<evidence type="ECO:0000313" key="3">
    <source>
        <dbReference type="EMBL" id="QEW27049.1"/>
    </source>
</evidence>
<dbReference type="Proteomes" id="UP000051401">
    <property type="component" value="Unassembled WGS sequence"/>
</dbReference>
<evidence type="ECO:0000313" key="5">
    <source>
        <dbReference type="Proteomes" id="UP000325785"/>
    </source>
</evidence>
<keyword evidence="1" id="KW-1133">Transmembrane helix</keyword>
<dbReference type="Proteomes" id="UP000325785">
    <property type="component" value="Chromosome"/>
</dbReference>
<dbReference type="RefSeq" id="WP_057815178.1">
    <property type="nucleotide sequence ID" value="NZ_CP031598.1"/>
</dbReference>
<accession>A0A0T5PAV7</accession>
<reference evidence="2 4" key="1">
    <citation type="submission" date="2015-04" db="EMBL/GenBank/DDBJ databases">
        <title>The draft genome sequence of Roseovarius indicus B108T.</title>
        <authorList>
            <person name="Li G."/>
            <person name="Lai Q."/>
            <person name="Shao Z."/>
            <person name="Yan P."/>
        </authorList>
    </citation>
    <scope>NUCLEOTIDE SEQUENCE [LARGE SCALE GENOMIC DNA]</scope>
    <source>
        <strain evidence="2 4">B108</strain>
    </source>
</reference>
<feature type="transmembrane region" description="Helical" evidence="1">
    <location>
        <begin position="20"/>
        <end position="38"/>
    </location>
</feature>
<dbReference type="PATRIC" id="fig|540747.5.peg.4429"/>
<proteinExistence type="predicted"/>
<protein>
    <recommendedName>
        <fullName evidence="6">Flp pilus assembly protein, pilin Flp</fullName>
    </recommendedName>
</protein>
<keyword evidence="4" id="KW-1185">Reference proteome</keyword>
<evidence type="ECO:0000313" key="4">
    <source>
        <dbReference type="Proteomes" id="UP000051401"/>
    </source>
</evidence>